<keyword evidence="4" id="KW-0808">Transferase</keyword>
<evidence type="ECO:0008006" key="8">
    <source>
        <dbReference type="Google" id="ProtNLM"/>
    </source>
</evidence>
<dbReference type="AlphaFoldDB" id="A0A2K9DBZ8"/>
<keyword evidence="3" id="KW-0328">Glycosyltransferase</keyword>
<protein>
    <recommendedName>
        <fullName evidence="8">Glycosyltransferase family 2 protein</fullName>
    </recommendedName>
</protein>
<comment type="similarity">
    <text evidence="2">Belongs to the glycosyltransferase 2 family.</text>
</comment>
<evidence type="ECO:0000256" key="3">
    <source>
        <dbReference type="ARBA" id="ARBA00022676"/>
    </source>
</evidence>
<dbReference type="SUPFAM" id="SSF53448">
    <property type="entry name" value="Nucleotide-diphospho-sugar transferases"/>
    <property type="match status" value="1"/>
</dbReference>
<dbReference type="PANTHER" id="PTHR43179:SF12">
    <property type="entry name" value="GALACTOFURANOSYLTRANSFERASE GLFT2"/>
    <property type="match status" value="1"/>
</dbReference>
<evidence type="ECO:0000313" key="6">
    <source>
        <dbReference type="EMBL" id="AUG30412.1"/>
    </source>
</evidence>
<sequence>MRRPRRVETRPRCPSSAERSHRSPTPTRGRGNGHRRSGLPHGRYPGTGYTSSSSQDAEAAPRSTPKPRFTSPTTRSDSDHFMEQYATIVISYRRPDLLRSVLAKLAEQTVPPELVIVVDNAGDLDEDVLRESPLALRTHLIRRPDNPGYSAAVNESRPFVRAADIARLLVLTHDAEFSPELAAELLVAAASPAVGAAGPLLRRASNPSTVFSAGGRLTRNGRAWNTVAPAADAPYPVDWVDGAIVMYRTDALDLIDWLDERYFLYFEDVDTAWRMRRAGRQTVVVPSALAAQDPGAHPMYLGIRNMVLFARRAGIPGWRSALGVARRVAEESAFRVLHGRRPDVLDAWRGWRDGRRGRTGHPPARSRRG</sequence>
<name>A0A2K9DBZ8_9MICO</name>
<evidence type="ECO:0000256" key="4">
    <source>
        <dbReference type="ARBA" id="ARBA00022679"/>
    </source>
</evidence>
<evidence type="ECO:0000256" key="5">
    <source>
        <dbReference type="SAM" id="MobiDB-lite"/>
    </source>
</evidence>
<dbReference type="KEGG" id="mhos:CXR34_13755"/>
<feature type="region of interest" description="Disordered" evidence="5">
    <location>
        <begin position="1"/>
        <end position="78"/>
    </location>
</feature>
<dbReference type="InterPro" id="IPR029044">
    <property type="entry name" value="Nucleotide-diphossugar_trans"/>
</dbReference>
<gene>
    <name evidence="6" type="ORF">CXR34_13755</name>
</gene>
<dbReference type="Proteomes" id="UP000233276">
    <property type="component" value="Chromosome"/>
</dbReference>
<dbReference type="EMBL" id="CP025299">
    <property type="protein sequence ID" value="AUG30412.1"/>
    <property type="molecule type" value="Genomic_DNA"/>
</dbReference>
<dbReference type="PANTHER" id="PTHR43179">
    <property type="entry name" value="RHAMNOSYLTRANSFERASE WBBL"/>
    <property type="match status" value="1"/>
</dbReference>
<evidence type="ECO:0000256" key="2">
    <source>
        <dbReference type="ARBA" id="ARBA00006739"/>
    </source>
</evidence>
<proteinExistence type="inferred from homology"/>
<evidence type="ECO:0000313" key="7">
    <source>
        <dbReference type="Proteomes" id="UP000233276"/>
    </source>
</evidence>
<dbReference type="GO" id="GO:0016757">
    <property type="term" value="F:glycosyltransferase activity"/>
    <property type="evidence" value="ECO:0007669"/>
    <property type="project" value="UniProtKB-KW"/>
</dbReference>
<dbReference type="Gene3D" id="3.90.550.10">
    <property type="entry name" value="Spore Coat Polysaccharide Biosynthesis Protein SpsA, Chain A"/>
    <property type="match status" value="1"/>
</dbReference>
<comment type="pathway">
    <text evidence="1">Cell wall biogenesis; cell wall polysaccharide biosynthesis.</text>
</comment>
<evidence type="ECO:0000256" key="1">
    <source>
        <dbReference type="ARBA" id="ARBA00004776"/>
    </source>
</evidence>
<dbReference type="Pfam" id="PF13641">
    <property type="entry name" value="Glyco_tranf_2_3"/>
    <property type="match status" value="1"/>
</dbReference>
<accession>A0A2K9DBZ8</accession>
<reference evidence="6 7" key="1">
    <citation type="submission" date="2017-12" db="EMBL/GenBank/DDBJ databases">
        <title>Isolation and characterization of estrogens degradatiion strain Microbacterium hominis SJTG1.</title>
        <authorList>
            <person name="Xiong W."/>
            <person name="Yin C."/>
            <person name="Zheng D."/>
            <person name="Liang R."/>
        </authorList>
    </citation>
    <scope>NUCLEOTIDE SEQUENCE [LARGE SCALE GENOMIC DNA]</scope>
    <source>
        <strain evidence="6 7">SJTG1</strain>
    </source>
</reference>
<feature type="compositionally biased region" description="Basic and acidic residues" evidence="5">
    <location>
        <begin position="1"/>
        <end position="11"/>
    </location>
</feature>
<organism evidence="6 7">
    <name type="scientific">Microbacterium hominis</name>
    <dbReference type="NCBI Taxonomy" id="162426"/>
    <lineage>
        <taxon>Bacteria</taxon>
        <taxon>Bacillati</taxon>
        <taxon>Actinomycetota</taxon>
        <taxon>Actinomycetes</taxon>
        <taxon>Micrococcales</taxon>
        <taxon>Microbacteriaceae</taxon>
        <taxon>Microbacterium</taxon>
    </lineage>
</organism>